<dbReference type="Proteomes" id="UP000305267">
    <property type="component" value="Unassembled WGS sequence"/>
</dbReference>
<dbReference type="InterPro" id="IPR013096">
    <property type="entry name" value="Cupin_2"/>
</dbReference>
<dbReference type="RefSeq" id="WP_139036758.1">
    <property type="nucleotide sequence ID" value="NZ_VDDA01000006.1"/>
</dbReference>
<dbReference type="Gene3D" id="2.60.120.10">
    <property type="entry name" value="Jelly Rolls"/>
    <property type="match status" value="1"/>
</dbReference>
<proteinExistence type="predicted"/>
<dbReference type="CDD" id="cd06981">
    <property type="entry name" value="cupin_reut_a1446"/>
    <property type="match status" value="1"/>
</dbReference>
<accession>A0A5C4LI89</accession>
<dbReference type="InterPro" id="IPR011051">
    <property type="entry name" value="RmlC_Cupin_sf"/>
</dbReference>
<protein>
    <submittedName>
        <fullName evidence="2">Cupin domain-containing protein</fullName>
    </submittedName>
</protein>
<gene>
    <name evidence="2" type="ORF">FF100_16415</name>
</gene>
<sequence length="124" mass="13311">MTSAATANLFAGLPATLQADERVDILAEAPQARIERIVSTGQASPPGFWYDQPWDEWVVLLAGAAGLRLAGEPEPRRLGPGDHLLIPAQCRHRVEWTSPDAPTVWLAVHLAPGDQPSTETVSPS</sequence>
<feature type="domain" description="Cupin type-2" evidence="1">
    <location>
        <begin position="50"/>
        <end position="108"/>
    </location>
</feature>
<evidence type="ECO:0000259" key="1">
    <source>
        <dbReference type="Pfam" id="PF07883"/>
    </source>
</evidence>
<dbReference type="OrthoDB" id="9798585at2"/>
<dbReference type="SUPFAM" id="SSF51182">
    <property type="entry name" value="RmlC-like cupins"/>
    <property type="match status" value="1"/>
</dbReference>
<dbReference type="EMBL" id="VDDA01000006">
    <property type="protein sequence ID" value="TNC12403.1"/>
    <property type="molecule type" value="Genomic_DNA"/>
</dbReference>
<dbReference type="InterPro" id="IPR014710">
    <property type="entry name" value="RmlC-like_jellyroll"/>
</dbReference>
<dbReference type="Pfam" id="PF07883">
    <property type="entry name" value="Cupin_2"/>
    <property type="match status" value="1"/>
</dbReference>
<reference evidence="2 3" key="1">
    <citation type="submission" date="2019-06" db="EMBL/GenBank/DDBJ databases">
        <title>Genome of Methylobacterium sp. 17Sr1-39.</title>
        <authorList>
            <person name="Seo T."/>
        </authorList>
    </citation>
    <scope>NUCLEOTIDE SEQUENCE [LARGE SCALE GENOMIC DNA]</scope>
    <source>
        <strain evidence="2 3">17Sr1-39</strain>
    </source>
</reference>
<comment type="caution">
    <text evidence="2">The sequence shown here is derived from an EMBL/GenBank/DDBJ whole genome shotgun (WGS) entry which is preliminary data.</text>
</comment>
<organism evidence="2 3">
    <name type="scientific">Methylobacterium terricola</name>
    <dbReference type="NCBI Taxonomy" id="2583531"/>
    <lineage>
        <taxon>Bacteria</taxon>
        <taxon>Pseudomonadati</taxon>
        <taxon>Pseudomonadota</taxon>
        <taxon>Alphaproteobacteria</taxon>
        <taxon>Hyphomicrobiales</taxon>
        <taxon>Methylobacteriaceae</taxon>
        <taxon>Methylobacterium</taxon>
    </lineage>
</organism>
<keyword evidence="3" id="KW-1185">Reference proteome</keyword>
<dbReference type="AlphaFoldDB" id="A0A5C4LI89"/>
<name>A0A5C4LI89_9HYPH</name>
<evidence type="ECO:0000313" key="2">
    <source>
        <dbReference type="EMBL" id="TNC12403.1"/>
    </source>
</evidence>
<evidence type="ECO:0000313" key="3">
    <source>
        <dbReference type="Proteomes" id="UP000305267"/>
    </source>
</evidence>